<dbReference type="AlphaFoldDB" id="A0A1Z4BZI2"/>
<evidence type="ECO:0000313" key="2">
    <source>
        <dbReference type="Proteomes" id="UP000197019"/>
    </source>
</evidence>
<dbReference type="Pfam" id="PF22397">
    <property type="entry name" value="NADAR-DarT1"/>
    <property type="match status" value="1"/>
</dbReference>
<dbReference type="EMBL" id="CP022129">
    <property type="protein sequence ID" value="ASF46697.1"/>
    <property type="molecule type" value="Genomic_DNA"/>
</dbReference>
<dbReference type="InterPro" id="IPR053913">
    <property type="entry name" value="NADAR-DarT1"/>
</dbReference>
<dbReference type="OrthoDB" id="3255715at2"/>
<proteinExistence type="predicted"/>
<gene>
    <name evidence="1" type="ORF">CEK71_11765</name>
</gene>
<dbReference type="RefSeq" id="WP_088619569.1">
    <property type="nucleotide sequence ID" value="NZ_CP022129.1"/>
</dbReference>
<organism evidence="1 2">
    <name type="scientific">Methylovulum psychrotolerans</name>
    <dbReference type="NCBI Taxonomy" id="1704499"/>
    <lineage>
        <taxon>Bacteria</taxon>
        <taxon>Pseudomonadati</taxon>
        <taxon>Pseudomonadota</taxon>
        <taxon>Gammaproteobacteria</taxon>
        <taxon>Methylococcales</taxon>
        <taxon>Methylococcaceae</taxon>
        <taxon>Methylovulum</taxon>
    </lineage>
</organism>
<accession>A0A1Z4BZI2</accession>
<keyword evidence="2" id="KW-1185">Reference proteome</keyword>
<name>A0A1Z4BZI2_9GAMM</name>
<reference evidence="1 2" key="1">
    <citation type="submission" date="2017-06" db="EMBL/GenBank/DDBJ databases">
        <title>Genome Sequencing of the methanotroph Methylovulum psychrotolerants str. HV10-M2 isolated from a high-altitude environment.</title>
        <authorList>
            <person name="Mateos-Rivera A."/>
        </authorList>
    </citation>
    <scope>NUCLEOTIDE SEQUENCE [LARGE SCALE GENOMIC DNA]</scope>
    <source>
        <strain evidence="1 2">HV10_M2</strain>
    </source>
</reference>
<dbReference type="KEGG" id="mpsy:CEK71_11765"/>
<dbReference type="Proteomes" id="UP000197019">
    <property type="component" value="Chromosome"/>
</dbReference>
<protein>
    <submittedName>
        <fullName evidence="1">Uncharacterized protein</fullName>
    </submittedName>
</protein>
<evidence type="ECO:0000313" key="1">
    <source>
        <dbReference type="EMBL" id="ASF46697.1"/>
    </source>
</evidence>
<sequence>MAKRPVFIPLYQPEHLVDEVQVDFKWNPGFAVVQKKKNVAALHELAKTKGLFPLLEVSTKSDEKLGQRLSAFSLKIDTTIGAISIEAAFQGSKVFELGGPYTDIYKKSSLDAKRDGRLKQSGKLIGFNYFGQEWPLIPKTAFYDWLFLSALQPHQNYLQRLFAYKGFTDIEFNPEKSINCQARTCALLLSLLKLGLLDEVLVSQESFIAFVAADSLKQPHSLGSIRQDSGLFGNGIY</sequence>